<dbReference type="Pfam" id="PF00667">
    <property type="entry name" value="FAD_binding_1"/>
    <property type="match status" value="1"/>
</dbReference>
<dbReference type="EMBL" id="CAJRAY010000001">
    <property type="protein sequence ID" value="CAG5076163.1"/>
    <property type="molecule type" value="Genomic_DNA"/>
</dbReference>
<evidence type="ECO:0000256" key="8">
    <source>
        <dbReference type="ARBA" id="ARBA00022857"/>
    </source>
</evidence>
<dbReference type="PIRSF" id="PIRSF000207">
    <property type="entry name" value="SiR-FP_CysJ"/>
    <property type="match status" value="1"/>
</dbReference>
<keyword evidence="15" id="KW-1185">Reference proteome</keyword>
<name>A0ABN7RI38_THEXY</name>
<evidence type="ECO:0000256" key="9">
    <source>
        <dbReference type="ARBA" id="ARBA00022982"/>
    </source>
</evidence>
<dbReference type="Pfam" id="PF00175">
    <property type="entry name" value="NAD_binding_1"/>
    <property type="match status" value="1"/>
</dbReference>
<gene>
    <name evidence="14" type="primary">txxe 3844-cysJ2</name>
    <name evidence="14" type="ORF">TXXE_00085</name>
</gene>
<dbReference type="NCBIfam" id="NF004859">
    <property type="entry name" value="PRK06214.1"/>
    <property type="match status" value="1"/>
</dbReference>
<comment type="cofactor">
    <cofactor evidence="1">
        <name>FMN</name>
        <dbReference type="ChEBI" id="CHEBI:58210"/>
    </cofactor>
</comment>
<dbReference type="Gene3D" id="3.40.50.360">
    <property type="match status" value="1"/>
</dbReference>
<dbReference type="RefSeq" id="WP_213482976.1">
    <property type="nucleotide sequence ID" value="NZ_CAJRAY010000001.1"/>
</dbReference>
<keyword evidence="6" id="KW-0288">FMN</keyword>
<dbReference type="InterPro" id="IPR001433">
    <property type="entry name" value="OxRdtase_FAD/NAD-bd"/>
</dbReference>
<dbReference type="SUPFAM" id="SSF52343">
    <property type="entry name" value="Ferredoxin reductase-like, C-terminal NADP-linked domain"/>
    <property type="match status" value="1"/>
</dbReference>
<keyword evidence="3" id="KW-0813">Transport</keyword>
<sequence>MVLHETNSPFRQDQAELLNKLLPTLTDGQRIWLSGYLAASVGAAAAVSAPAAPQAAAALAEAQSAAPAAPALPKEATVLYGSQTGNSKKLANRLAERLKGQGYEVTVSAMNDFKPNTLKKVVRLFIVVSTHGEGDPPDNALGFYEFLHSKRAPQLDGMPFAVLALGDTSYEKFCQTGKDFDKRLEELGGRRIAPRVDCDVDFEDAANGWMDSVLAALAGEEAAASAGPAPAGAGPAAAAVSAAAPAAIEYSRSNPFRAAVLENLNLNGRGSARETRHLELSLEGSGLTYEPGDALGIYPENHPQLVEELIEAAGWRSDELVPAGKDGELPLREALSRHYEITQLTKPLLQQAAELTGSSKLKELTAPGQEQALREYIAGRDLVDLIRGFDLKGVPAKTFVPLLRKIPPRLYSIASSPKAYPDEVHLTIRKVVYEAHGRTRYGVCSTYVAERAEPGTEIPVFIQQNENFRLPSDPDTPIIMIGPGTGVAPFRAFLGEREETGASGKTWLFYGDQHFLTDFLYQVEWQRWLKEGVLTRMDVAFSRDQEQKIYVQHRMLEQAKELYAWLEEGAVVYVCGDESRMAHDVHAALETIIRREGGLSEDAAAEYLKRMQQERRYQRDVY</sequence>
<keyword evidence="10 14" id="KW-0560">Oxidoreductase</keyword>
<feature type="domain" description="Flavodoxin-like" evidence="12">
    <location>
        <begin position="76"/>
        <end position="214"/>
    </location>
</feature>
<dbReference type="PRINTS" id="PR00371">
    <property type="entry name" value="FPNCR"/>
</dbReference>
<dbReference type="InterPro" id="IPR039261">
    <property type="entry name" value="FNR_nucleotide-bd"/>
</dbReference>
<dbReference type="Pfam" id="PF00258">
    <property type="entry name" value="Flavodoxin_1"/>
    <property type="match status" value="1"/>
</dbReference>
<keyword evidence="9" id="KW-0249">Electron transport</keyword>
<keyword evidence="11" id="KW-0198">Cysteine biosynthesis</keyword>
<dbReference type="SUPFAM" id="SSF52218">
    <property type="entry name" value="Flavoproteins"/>
    <property type="match status" value="1"/>
</dbReference>
<dbReference type="SUPFAM" id="SSF63380">
    <property type="entry name" value="Riboflavin synthase domain-like"/>
    <property type="match status" value="1"/>
</dbReference>
<dbReference type="InterPro" id="IPR029039">
    <property type="entry name" value="Flavoprotein-like_sf"/>
</dbReference>
<dbReference type="InterPro" id="IPR017927">
    <property type="entry name" value="FAD-bd_FR_type"/>
</dbReference>
<dbReference type="InterPro" id="IPR001094">
    <property type="entry name" value="Flavdoxin-like"/>
</dbReference>
<evidence type="ECO:0000313" key="14">
    <source>
        <dbReference type="EMBL" id="CAG5076163.1"/>
    </source>
</evidence>
<comment type="cofactor">
    <cofactor evidence="2">
        <name>FAD</name>
        <dbReference type="ChEBI" id="CHEBI:57692"/>
    </cofactor>
</comment>
<dbReference type="NCBIfam" id="TIGR01931">
    <property type="entry name" value="cysJ"/>
    <property type="match status" value="1"/>
</dbReference>
<dbReference type="InterPro" id="IPR003097">
    <property type="entry name" value="CysJ-like_FAD-binding"/>
</dbReference>
<keyword evidence="8" id="KW-0521">NADP</keyword>
<evidence type="ECO:0000256" key="2">
    <source>
        <dbReference type="ARBA" id="ARBA00001974"/>
    </source>
</evidence>
<evidence type="ECO:0000313" key="15">
    <source>
        <dbReference type="Proteomes" id="UP000681526"/>
    </source>
</evidence>
<dbReference type="Gene3D" id="1.20.990.10">
    <property type="entry name" value="NADPH-cytochrome p450 Reductase, Chain A, domain 3"/>
    <property type="match status" value="1"/>
</dbReference>
<dbReference type="Gene3D" id="2.40.30.10">
    <property type="entry name" value="Translation factors"/>
    <property type="match status" value="1"/>
</dbReference>
<evidence type="ECO:0000256" key="1">
    <source>
        <dbReference type="ARBA" id="ARBA00001917"/>
    </source>
</evidence>
<evidence type="ECO:0000256" key="6">
    <source>
        <dbReference type="ARBA" id="ARBA00022643"/>
    </source>
</evidence>
<dbReference type="PROSITE" id="PS51384">
    <property type="entry name" value="FAD_FR"/>
    <property type="match status" value="1"/>
</dbReference>
<keyword evidence="5" id="KW-0285">Flavoprotein</keyword>
<evidence type="ECO:0000256" key="4">
    <source>
        <dbReference type="ARBA" id="ARBA00022605"/>
    </source>
</evidence>
<dbReference type="InterPro" id="IPR023173">
    <property type="entry name" value="NADPH_Cyt_P450_Rdtase_alpha"/>
</dbReference>
<dbReference type="PROSITE" id="PS50902">
    <property type="entry name" value="FLAVODOXIN_LIKE"/>
    <property type="match status" value="1"/>
</dbReference>
<reference evidence="14 15" key="1">
    <citation type="submission" date="2021-04" db="EMBL/GenBank/DDBJ databases">
        <authorList>
            <person name="Rakotoarivonina H."/>
        </authorList>
    </citation>
    <scope>NUCLEOTIDE SEQUENCE [LARGE SCALE GENOMIC DNA]</scope>
    <source>
        <strain evidence="14 15">XE</strain>
    </source>
</reference>
<dbReference type="GO" id="GO:0004783">
    <property type="term" value="F:sulfite reductase (NADPH) activity"/>
    <property type="evidence" value="ECO:0007669"/>
    <property type="project" value="UniProtKB-EC"/>
</dbReference>
<evidence type="ECO:0000259" key="12">
    <source>
        <dbReference type="PROSITE" id="PS50902"/>
    </source>
</evidence>
<dbReference type="PRINTS" id="PR00369">
    <property type="entry name" value="FLAVODOXIN"/>
</dbReference>
<evidence type="ECO:0000259" key="13">
    <source>
        <dbReference type="PROSITE" id="PS51384"/>
    </source>
</evidence>
<evidence type="ECO:0000256" key="11">
    <source>
        <dbReference type="ARBA" id="ARBA00023192"/>
    </source>
</evidence>
<evidence type="ECO:0000256" key="7">
    <source>
        <dbReference type="ARBA" id="ARBA00022827"/>
    </source>
</evidence>
<organism evidence="14 15">
    <name type="scientific">Thermobacillus xylanilyticus</name>
    <dbReference type="NCBI Taxonomy" id="76633"/>
    <lineage>
        <taxon>Bacteria</taxon>
        <taxon>Bacillati</taxon>
        <taxon>Bacillota</taxon>
        <taxon>Bacilli</taxon>
        <taxon>Bacillales</taxon>
        <taxon>Paenibacillaceae</taxon>
        <taxon>Thermobacillus</taxon>
    </lineage>
</organism>
<feature type="domain" description="FAD-binding FR-type" evidence="13">
    <location>
        <begin position="253"/>
        <end position="471"/>
    </location>
</feature>
<dbReference type="Proteomes" id="UP000681526">
    <property type="component" value="Unassembled WGS sequence"/>
</dbReference>
<dbReference type="Gene3D" id="3.40.50.80">
    <property type="entry name" value="Nucleotide-binding domain of ferredoxin-NADP reductase (FNR) module"/>
    <property type="match status" value="1"/>
</dbReference>
<keyword evidence="7" id="KW-0274">FAD</keyword>
<proteinExistence type="predicted"/>
<evidence type="ECO:0000256" key="5">
    <source>
        <dbReference type="ARBA" id="ARBA00022630"/>
    </source>
</evidence>
<dbReference type="PANTHER" id="PTHR19384:SF128">
    <property type="entry name" value="NADPH OXIDOREDUCTASE A"/>
    <property type="match status" value="1"/>
</dbReference>
<protein>
    <submittedName>
        <fullName evidence="14">Sulfite reductase [NADPH] flavoprotein alpha-component, oxidoreductase, CysJ2</fullName>
        <ecNumber evidence="14">1.8.1.2</ecNumber>
    </submittedName>
</protein>
<evidence type="ECO:0000256" key="10">
    <source>
        <dbReference type="ARBA" id="ARBA00023002"/>
    </source>
</evidence>
<dbReference type="EC" id="1.8.1.2" evidence="14"/>
<keyword evidence="4" id="KW-0028">Amino-acid biosynthesis</keyword>
<accession>A0ABN7RI38</accession>
<dbReference type="InterPro" id="IPR017938">
    <property type="entry name" value="Riboflavin_synthase-like_b-brl"/>
</dbReference>
<dbReference type="InterPro" id="IPR001709">
    <property type="entry name" value="Flavoprot_Pyr_Nucl_cyt_Rdtase"/>
</dbReference>
<dbReference type="CDD" id="cd06199">
    <property type="entry name" value="SiR"/>
    <property type="match status" value="1"/>
</dbReference>
<dbReference type="InterPro" id="IPR008254">
    <property type="entry name" value="Flavodoxin/NO_synth"/>
</dbReference>
<dbReference type="PANTHER" id="PTHR19384">
    <property type="entry name" value="NITRIC OXIDE SYNTHASE-RELATED"/>
    <property type="match status" value="1"/>
</dbReference>
<dbReference type="InterPro" id="IPR010199">
    <property type="entry name" value="CysJ"/>
</dbReference>
<evidence type="ECO:0000256" key="3">
    <source>
        <dbReference type="ARBA" id="ARBA00022448"/>
    </source>
</evidence>
<comment type="caution">
    <text evidence="14">The sequence shown here is derived from an EMBL/GenBank/DDBJ whole genome shotgun (WGS) entry which is preliminary data.</text>
</comment>